<feature type="compositionally biased region" description="Low complexity" evidence="1">
    <location>
        <begin position="100"/>
        <end position="121"/>
    </location>
</feature>
<dbReference type="EMBL" id="ML976687">
    <property type="protein sequence ID" value="KAF1972332.1"/>
    <property type="molecule type" value="Genomic_DNA"/>
</dbReference>
<evidence type="ECO:0000256" key="1">
    <source>
        <dbReference type="SAM" id="MobiDB-lite"/>
    </source>
</evidence>
<evidence type="ECO:0000313" key="4">
    <source>
        <dbReference type="Proteomes" id="UP000800036"/>
    </source>
</evidence>
<feature type="transmembrane region" description="Helical" evidence="2">
    <location>
        <begin position="47"/>
        <end position="67"/>
    </location>
</feature>
<keyword evidence="2" id="KW-0472">Membrane</keyword>
<keyword evidence="4" id="KW-1185">Reference proteome</keyword>
<feature type="non-terminal residue" evidence="3">
    <location>
        <position position="222"/>
    </location>
</feature>
<feature type="compositionally biased region" description="Low complexity" evidence="1">
    <location>
        <begin position="69"/>
        <end position="82"/>
    </location>
</feature>
<dbReference type="Proteomes" id="UP000800036">
    <property type="component" value="Unassembled WGS sequence"/>
</dbReference>
<reference evidence="3" key="1">
    <citation type="journal article" date="2020" name="Stud. Mycol.">
        <title>101 Dothideomycetes genomes: a test case for predicting lifestyles and emergence of pathogens.</title>
        <authorList>
            <person name="Haridas S."/>
            <person name="Albert R."/>
            <person name="Binder M."/>
            <person name="Bloem J."/>
            <person name="Labutti K."/>
            <person name="Salamov A."/>
            <person name="Andreopoulos B."/>
            <person name="Baker S."/>
            <person name="Barry K."/>
            <person name="Bills G."/>
            <person name="Bluhm B."/>
            <person name="Cannon C."/>
            <person name="Castanera R."/>
            <person name="Culley D."/>
            <person name="Daum C."/>
            <person name="Ezra D."/>
            <person name="Gonzalez J."/>
            <person name="Henrissat B."/>
            <person name="Kuo A."/>
            <person name="Liang C."/>
            <person name="Lipzen A."/>
            <person name="Lutzoni F."/>
            <person name="Magnuson J."/>
            <person name="Mondo S."/>
            <person name="Nolan M."/>
            <person name="Ohm R."/>
            <person name="Pangilinan J."/>
            <person name="Park H.-J."/>
            <person name="Ramirez L."/>
            <person name="Alfaro M."/>
            <person name="Sun H."/>
            <person name="Tritt A."/>
            <person name="Yoshinaga Y."/>
            <person name="Zwiers L.-H."/>
            <person name="Turgeon B."/>
            <person name="Goodwin S."/>
            <person name="Spatafora J."/>
            <person name="Crous P."/>
            <person name="Grigoriev I."/>
        </authorList>
    </citation>
    <scope>NUCLEOTIDE SEQUENCE</scope>
    <source>
        <strain evidence="3">CBS 107.79</strain>
    </source>
</reference>
<dbReference type="AlphaFoldDB" id="A0A6A5V8G9"/>
<keyword evidence="2" id="KW-1133">Transmembrane helix</keyword>
<feature type="region of interest" description="Disordered" evidence="1">
    <location>
        <begin position="16"/>
        <end position="38"/>
    </location>
</feature>
<sequence>MPSKIRYHDLRASAEDEDEFALPHSSNSPLFGPSNTHAHARSTRKKAILTIAALTALTLYIAAVLAVPPSSQPSARTSTPSTTPTPPTAPPAAPPPTKPNPSAASSTSCTEAGSTPRATTPRNPPSSSPSTGPSLNADIPPSQLKYEHEVIATEKYHWAHCLYSLKMVHWAALGGMGGMVSMEVRPMGHTEHCLERIRKYDPRESWVFGTTVQNYYSVCYQL</sequence>
<feature type="compositionally biased region" description="Polar residues" evidence="1">
    <location>
        <begin position="24"/>
        <end position="37"/>
    </location>
</feature>
<accession>A0A6A5V8G9</accession>
<feature type="compositionally biased region" description="Pro residues" evidence="1">
    <location>
        <begin position="83"/>
        <end position="99"/>
    </location>
</feature>
<evidence type="ECO:0000256" key="2">
    <source>
        <dbReference type="SAM" id="Phobius"/>
    </source>
</evidence>
<proteinExistence type="predicted"/>
<name>A0A6A5V8G9_9PLEO</name>
<gene>
    <name evidence="3" type="ORF">BU23DRAFT_161929</name>
</gene>
<keyword evidence="2" id="KW-0812">Transmembrane</keyword>
<feature type="region of interest" description="Disordered" evidence="1">
    <location>
        <begin position="69"/>
        <end position="140"/>
    </location>
</feature>
<evidence type="ECO:0000313" key="3">
    <source>
        <dbReference type="EMBL" id="KAF1972332.1"/>
    </source>
</evidence>
<organism evidence="3 4">
    <name type="scientific">Bimuria novae-zelandiae CBS 107.79</name>
    <dbReference type="NCBI Taxonomy" id="1447943"/>
    <lineage>
        <taxon>Eukaryota</taxon>
        <taxon>Fungi</taxon>
        <taxon>Dikarya</taxon>
        <taxon>Ascomycota</taxon>
        <taxon>Pezizomycotina</taxon>
        <taxon>Dothideomycetes</taxon>
        <taxon>Pleosporomycetidae</taxon>
        <taxon>Pleosporales</taxon>
        <taxon>Massarineae</taxon>
        <taxon>Didymosphaeriaceae</taxon>
        <taxon>Bimuria</taxon>
    </lineage>
</organism>
<protein>
    <submittedName>
        <fullName evidence="3">Uncharacterized protein</fullName>
    </submittedName>
</protein>